<reference evidence="3" key="2">
    <citation type="submission" date="2021-04" db="EMBL/GenBank/DDBJ databases">
        <authorList>
            <person name="Gilroy R."/>
        </authorList>
    </citation>
    <scope>NUCLEOTIDE SEQUENCE</scope>
    <source>
        <strain evidence="3">CHK199-9574</strain>
    </source>
</reference>
<dbReference type="InterPro" id="IPR037171">
    <property type="entry name" value="NagB/RpiA_transferase-like"/>
</dbReference>
<dbReference type="SUPFAM" id="SSF100950">
    <property type="entry name" value="NagB/RpiA/CoA transferase-like"/>
    <property type="match status" value="1"/>
</dbReference>
<organism evidence="3 4">
    <name type="scientific">Candidatus Borkfalkia excrementavium</name>
    <dbReference type="NCBI Taxonomy" id="2838505"/>
    <lineage>
        <taxon>Bacteria</taxon>
        <taxon>Bacillati</taxon>
        <taxon>Bacillota</taxon>
        <taxon>Clostridia</taxon>
        <taxon>Christensenellales</taxon>
        <taxon>Christensenellaceae</taxon>
        <taxon>Candidatus Borkfalkia</taxon>
    </lineage>
</organism>
<dbReference type="GO" id="GO:0042802">
    <property type="term" value="F:identical protein binding"/>
    <property type="evidence" value="ECO:0007669"/>
    <property type="project" value="TreeGrafter"/>
</dbReference>
<evidence type="ECO:0000313" key="3">
    <source>
        <dbReference type="EMBL" id="HIY77866.1"/>
    </source>
</evidence>
<evidence type="ECO:0000313" key="4">
    <source>
        <dbReference type="Proteomes" id="UP000824135"/>
    </source>
</evidence>
<comment type="caution">
    <text evidence="3">The sequence shown here is derived from an EMBL/GenBank/DDBJ whole genome shotgun (WGS) entry which is preliminary data.</text>
</comment>
<dbReference type="InterPro" id="IPR004547">
    <property type="entry name" value="Glucosamine6P_isomerase"/>
</dbReference>
<sequence>MQVQEFVKDKLVCKVFSDRDSMGKCAADLIAERIRELLAKQSEVNMLFAAAPSQNDVIRHLVQEDVDWSRVTAFHMDEYVGLEKESPKSFKHYLENALFSKVNMKNVYYIGSGENTEEICDRYEKLIKEHPIDIVCLGIGENGHIAFNDPDVADFADKKVIKLVCLDEKCRRQQVNDKTFDTIDEVPKYAITLTVPTLVSAKYMYCVVPTSNKAEAVYHTMKDPVSREVPATILRTHPHAMMFTDLDSAQLLMKA</sequence>
<dbReference type="CDD" id="cd01399">
    <property type="entry name" value="GlcN6P_deaminase"/>
    <property type="match status" value="1"/>
</dbReference>
<dbReference type="GO" id="GO:0005737">
    <property type="term" value="C:cytoplasm"/>
    <property type="evidence" value="ECO:0007669"/>
    <property type="project" value="TreeGrafter"/>
</dbReference>
<dbReference type="AlphaFoldDB" id="A0A9D2CG30"/>
<evidence type="ECO:0000259" key="2">
    <source>
        <dbReference type="Pfam" id="PF01182"/>
    </source>
</evidence>
<dbReference type="PANTHER" id="PTHR11280:SF6">
    <property type="entry name" value="GLUCOSAMINE-6-PHOSPHATE ISOMERASE NAGB"/>
    <property type="match status" value="1"/>
</dbReference>
<accession>A0A9D2CG30</accession>
<evidence type="ECO:0000256" key="1">
    <source>
        <dbReference type="ARBA" id="ARBA00023277"/>
    </source>
</evidence>
<dbReference type="InterPro" id="IPR006148">
    <property type="entry name" value="Glc/Gal-6P_isomerase"/>
</dbReference>
<keyword evidence="1" id="KW-0119">Carbohydrate metabolism</keyword>
<dbReference type="GO" id="GO:0004342">
    <property type="term" value="F:glucosamine-6-phosphate deaminase activity"/>
    <property type="evidence" value="ECO:0007669"/>
    <property type="project" value="InterPro"/>
</dbReference>
<dbReference type="GO" id="GO:0019262">
    <property type="term" value="P:N-acetylneuraminate catabolic process"/>
    <property type="evidence" value="ECO:0007669"/>
    <property type="project" value="TreeGrafter"/>
</dbReference>
<protein>
    <submittedName>
        <fullName evidence="3">Glucosamine-6-phosphate deaminase</fullName>
    </submittedName>
</protein>
<dbReference type="Gene3D" id="3.40.50.1360">
    <property type="match status" value="1"/>
</dbReference>
<reference evidence="3" key="1">
    <citation type="journal article" date="2021" name="PeerJ">
        <title>Extensive microbial diversity within the chicken gut microbiome revealed by metagenomics and culture.</title>
        <authorList>
            <person name="Gilroy R."/>
            <person name="Ravi A."/>
            <person name="Getino M."/>
            <person name="Pursley I."/>
            <person name="Horton D.L."/>
            <person name="Alikhan N.F."/>
            <person name="Baker D."/>
            <person name="Gharbi K."/>
            <person name="Hall N."/>
            <person name="Watson M."/>
            <person name="Adriaenssens E.M."/>
            <person name="Foster-Nyarko E."/>
            <person name="Jarju S."/>
            <person name="Secka A."/>
            <person name="Antonio M."/>
            <person name="Oren A."/>
            <person name="Chaudhuri R.R."/>
            <person name="La Ragione R."/>
            <person name="Hildebrand F."/>
            <person name="Pallen M.J."/>
        </authorList>
    </citation>
    <scope>NUCLEOTIDE SEQUENCE</scope>
    <source>
        <strain evidence="3">CHK199-9574</strain>
    </source>
</reference>
<proteinExistence type="predicted"/>
<gene>
    <name evidence="3" type="ORF">H9728_02370</name>
</gene>
<name>A0A9D2CG30_9FIRM</name>
<dbReference type="EMBL" id="DXCO01000019">
    <property type="protein sequence ID" value="HIY77866.1"/>
    <property type="molecule type" value="Genomic_DNA"/>
</dbReference>
<feature type="domain" description="Glucosamine/galactosamine-6-phosphate isomerase" evidence="2">
    <location>
        <begin position="18"/>
        <end position="236"/>
    </location>
</feature>
<dbReference type="PANTHER" id="PTHR11280">
    <property type="entry name" value="GLUCOSAMINE-6-PHOSPHATE ISOMERASE"/>
    <property type="match status" value="1"/>
</dbReference>
<dbReference type="Pfam" id="PF01182">
    <property type="entry name" value="Glucosamine_iso"/>
    <property type="match status" value="1"/>
</dbReference>
<dbReference type="GO" id="GO:0006043">
    <property type="term" value="P:glucosamine catabolic process"/>
    <property type="evidence" value="ECO:0007669"/>
    <property type="project" value="TreeGrafter"/>
</dbReference>
<dbReference type="GO" id="GO:0005975">
    <property type="term" value="P:carbohydrate metabolic process"/>
    <property type="evidence" value="ECO:0007669"/>
    <property type="project" value="InterPro"/>
</dbReference>
<dbReference type="GO" id="GO:0006046">
    <property type="term" value="P:N-acetylglucosamine catabolic process"/>
    <property type="evidence" value="ECO:0007669"/>
    <property type="project" value="TreeGrafter"/>
</dbReference>
<dbReference type="Proteomes" id="UP000824135">
    <property type="component" value="Unassembled WGS sequence"/>
</dbReference>